<dbReference type="Pfam" id="PF00072">
    <property type="entry name" value="Response_reg"/>
    <property type="match status" value="1"/>
</dbReference>
<name>A0A3Q9GHI1_9ACTO</name>
<dbReference type="RefSeq" id="WP_126919815.1">
    <property type="nucleotide sequence ID" value="NZ_CP033905.1"/>
</dbReference>
<keyword evidence="2 5" id="KW-0238">DNA-binding</keyword>
<protein>
    <submittedName>
        <fullName evidence="5">DNA-binding response regulator</fullName>
    </submittedName>
</protein>
<dbReference type="GO" id="GO:0000160">
    <property type="term" value="P:phosphorelay signal transduction system"/>
    <property type="evidence" value="ECO:0007669"/>
    <property type="project" value="InterPro"/>
</dbReference>
<dbReference type="CDD" id="cd17535">
    <property type="entry name" value="REC_NarL-like"/>
    <property type="match status" value="1"/>
</dbReference>
<organism evidence="5 6">
    <name type="scientific">Trueperella pyogenes</name>
    <dbReference type="NCBI Taxonomy" id="1661"/>
    <lineage>
        <taxon>Bacteria</taxon>
        <taxon>Bacillati</taxon>
        <taxon>Actinomycetota</taxon>
        <taxon>Actinomycetes</taxon>
        <taxon>Actinomycetales</taxon>
        <taxon>Actinomycetaceae</taxon>
        <taxon>Trueperella</taxon>
    </lineage>
</organism>
<dbReference type="InterPro" id="IPR001789">
    <property type="entry name" value="Sig_transdc_resp-reg_receiver"/>
</dbReference>
<dbReference type="EMBL" id="CP033905">
    <property type="protein sequence ID" value="AZR06325.1"/>
    <property type="molecule type" value="Genomic_DNA"/>
</dbReference>
<dbReference type="Gene3D" id="3.40.50.2300">
    <property type="match status" value="1"/>
</dbReference>
<evidence type="ECO:0000256" key="3">
    <source>
        <dbReference type="PROSITE-ProRule" id="PRU00169"/>
    </source>
</evidence>
<feature type="domain" description="Response regulatory" evidence="4">
    <location>
        <begin position="25"/>
        <end position="141"/>
    </location>
</feature>
<evidence type="ECO:0000256" key="1">
    <source>
        <dbReference type="ARBA" id="ARBA00022553"/>
    </source>
</evidence>
<dbReference type="InterPro" id="IPR039420">
    <property type="entry name" value="WalR-like"/>
</dbReference>
<dbReference type="SMART" id="SM00448">
    <property type="entry name" value="REC"/>
    <property type="match status" value="1"/>
</dbReference>
<dbReference type="InterPro" id="IPR011006">
    <property type="entry name" value="CheY-like_superfamily"/>
</dbReference>
<evidence type="ECO:0000256" key="2">
    <source>
        <dbReference type="ARBA" id="ARBA00023125"/>
    </source>
</evidence>
<dbReference type="PANTHER" id="PTHR43214">
    <property type="entry name" value="TWO-COMPONENT RESPONSE REGULATOR"/>
    <property type="match status" value="1"/>
</dbReference>
<keyword evidence="1 3" id="KW-0597">Phosphoprotein</keyword>
<feature type="modified residue" description="4-aspartylphosphate" evidence="3">
    <location>
        <position position="76"/>
    </location>
</feature>
<dbReference type="GO" id="GO:0006355">
    <property type="term" value="P:regulation of DNA-templated transcription"/>
    <property type="evidence" value="ECO:0007669"/>
    <property type="project" value="InterPro"/>
</dbReference>
<evidence type="ECO:0000313" key="6">
    <source>
        <dbReference type="Proteomes" id="UP000275951"/>
    </source>
</evidence>
<accession>A0A3Q9GHI1</accession>
<sequence length="238" mass="26579">MISNSSCNTGDAQANSGDPGTDILRVIFADDSQIYRQQQSELLRQFSSVKLVGVAESGLELLDIAKSVAWDAALLDIAMPELDGIETLRRLMEIRPNATILMLTAFERPQTLREALAAGAKGFLTKETSTEELVSALHRAYHGKTVFDQRPTEMLRDYYVRGDGSNTDEDFIARLEGLPERLYKIAQLLAQSYTNREISRATGLSEHTVGSYVRDTIRLLVARRGEIAVKMRELNLRD</sequence>
<dbReference type="Proteomes" id="UP000275951">
    <property type="component" value="Chromosome"/>
</dbReference>
<dbReference type="AlphaFoldDB" id="A0A3Q9GHI1"/>
<dbReference type="PROSITE" id="PS50110">
    <property type="entry name" value="RESPONSE_REGULATORY"/>
    <property type="match status" value="1"/>
</dbReference>
<dbReference type="InterPro" id="IPR000792">
    <property type="entry name" value="Tscrpt_reg_LuxR_C"/>
</dbReference>
<proteinExistence type="predicted"/>
<reference evidence="5 6" key="1">
    <citation type="submission" date="2018-11" db="EMBL/GenBank/DDBJ databases">
        <title>Multidrug-resistant genes are associated with an 42-kb island TGI1 carrying a complex class 1 integron in a Trueperella pyogenes.</title>
        <authorList>
            <person name="Dong W."/>
        </authorList>
    </citation>
    <scope>NUCLEOTIDE SEQUENCE [LARGE SCALE GENOMIC DNA]</scope>
    <source>
        <strain evidence="5 6">TP4</strain>
    </source>
</reference>
<dbReference type="GO" id="GO:0003677">
    <property type="term" value="F:DNA binding"/>
    <property type="evidence" value="ECO:0007669"/>
    <property type="project" value="UniProtKB-KW"/>
</dbReference>
<dbReference type="SUPFAM" id="SSF52172">
    <property type="entry name" value="CheY-like"/>
    <property type="match status" value="1"/>
</dbReference>
<gene>
    <name evidence="5" type="ORF">EBQ10_02810</name>
</gene>
<dbReference type="InterPro" id="IPR058245">
    <property type="entry name" value="NreC/VraR/RcsB-like_REC"/>
</dbReference>
<evidence type="ECO:0000259" key="4">
    <source>
        <dbReference type="PROSITE" id="PS50110"/>
    </source>
</evidence>
<dbReference type="PANTHER" id="PTHR43214:SF42">
    <property type="entry name" value="TRANSCRIPTIONAL REGULATORY PROTEIN DESR"/>
    <property type="match status" value="1"/>
</dbReference>
<evidence type="ECO:0000313" key="5">
    <source>
        <dbReference type="EMBL" id="AZR06325.1"/>
    </source>
</evidence>
<dbReference type="SMART" id="SM00421">
    <property type="entry name" value="HTH_LUXR"/>
    <property type="match status" value="1"/>
</dbReference>